<evidence type="ECO:0000313" key="5">
    <source>
        <dbReference type="EMBL" id="KAE9078963.1"/>
    </source>
</evidence>
<dbReference type="EMBL" id="QXGF01003589">
    <property type="protein sequence ID" value="KAE8921238.1"/>
    <property type="molecule type" value="Genomic_DNA"/>
</dbReference>
<dbReference type="OrthoDB" id="8066225at2759"/>
<evidence type="ECO:0000313" key="4">
    <source>
        <dbReference type="EMBL" id="KAE9068020.1"/>
    </source>
</evidence>
<protein>
    <recommendedName>
        <fullName evidence="18">Retrotransposon gag domain-containing protein</fullName>
    </recommendedName>
</protein>
<accession>A0A6A3Q3I1</accession>
<evidence type="ECO:0000313" key="9">
    <source>
        <dbReference type="EMBL" id="KAE9273478.1"/>
    </source>
</evidence>
<evidence type="ECO:0000313" key="12">
    <source>
        <dbReference type="Proteomes" id="UP000437068"/>
    </source>
</evidence>
<evidence type="ECO:0000313" key="17">
    <source>
        <dbReference type="Proteomes" id="UP000488956"/>
    </source>
</evidence>
<dbReference type="Proteomes" id="UP000488956">
    <property type="component" value="Unassembled WGS sequence"/>
</dbReference>
<evidence type="ECO:0000256" key="1">
    <source>
        <dbReference type="SAM" id="MobiDB-lite"/>
    </source>
</evidence>
<dbReference type="Proteomes" id="UP000440732">
    <property type="component" value="Unassembled WGS sequence"/>
</dbReference>
<sequence length="215" mass="25008">MPLFQQRSRRPDTLSLIRGPTPRGIADPHDSIDKFEASCTANWVPFEFWASLLVDFVRLQEMRFVRLIAQPGQPCPELRRLFLEHYYSSHIESSRLTELMSCMLRRDKSVQDFGDRFVNLMEKCHVDASDEGYKEQFTLKLKPHNVYLWTAVLQFKVANPYGTILDLVSVRNEHASALGLHAQDRQPHTVSHSQSKPQQKLRSDHPRTTQFCSFH</sequence>
<dbReference type="EMBL" id="QXGC01003722">
    <property type="protein sequence ID" value="KAE9173588.1"/>
    <property type="molecule type" value="Genomic_DNA"/>
</dbReference>
<keyword evidence="11" id="KW-1185">Reference proteome</keyword>
<evidence type="ECO:0008006" key="18">
    <source>
        <dbReference type="Google" id="ProtNLM"/>
    </source>
</evidence>
<dbReference type="EMBL" id="QXGB01003658">
    <property type="protein sequence ID" value="KAE9169595.1"/>
    <property type="molecule type" value="Genomic_DNA"/>
</dbReference>
<feature type="region of interest" description="Disordered" evidence="1">
    <location>
        <begin position="181"/>
        <end position="215"/>
    </location>
</feature>
<dbReference type="EMBL" id="QXGD01003593">
    <property type="protein sequence ID" value="KAE9175971.1"/>
    <property type="molecule type" value="Genomic_DNA"/>
</dbReference>
<evidence type="ECO:0000313" key="16">
    <source>
        <dbReference type="Proteomes" id="UP000476176"/>
    </source>
</evidence>
<dbReference type="EMBL" id="QXFX01003729">
    <property type="protein sequence ID" value="KAE9067346.1"/>
    <property type="molecule type" value="Genomic_DNA"/>
</dbReference>
<dbReference type="EMBL" id="QXGA01003822">
    <property type="protein sequence ID" value="KAE9078963.1"/>
    <property type="molecule type" value="Genomic_DNA"/>
</dbReference>
<evidence type="ECO:0000313" key="2">
    <source>
        <dbReference type="EMBL" id="KAE8921238.1"/>
    </source>
</evidence>
<dbReference type="Proteomes" id="UP000437068">
    <property type="component" value="Unassembled WGS sequence"/>
</dbReference>
<evidence type="ECO:0000313" key="11">
    <source>
        <dbReference type="Proteomes" id="UP000433483"/>
    </source>
</evidence>
<evidence type="ECO:0000313" key="7">
    <source>
        <dbReference type="EMBL" id="KAE9173588.1"/>
    </source>
</evidence>
<gene>
    <name evidence="9" type="ORF">PF001_g27490</name>
    <name evidence="8" type="ORF">PF002_g28651</name>
    <name evidence="7" type="ORF">PF004_g26927</name>
    <name evidence="6" type="ORF">PF005_g27901</name>
    <name evidence="5" type="ORF">PF006_g27610</name>
    <name evidence="4" type="ORF">PF007_g27846</name>
    <name evidence="2" type="ORF">PF009_g28478</name>
    <name evidence="3" type="ORF">PF010_g27497</name>
</gene>
<evidence type="ECO:0000313" key="14">
    <source>
        <dbReference type="Proteomes" id="UP000440732"/>
    </source>
</evidence>
<evidence type="ECO:0000313" key="6">
    <source>
        <dbReference type="EMBL" id="KAE9169595.1"/>
    </source>
</evidence>
<proteinExistence type="predicted"/>
<name>A0A6A3Q3I1_9STRA</name>
<dbReference type="EMBL" id="QXFZ01003616">
    <property type="protein sequence ID" value="KAE9068020.1"/>
    <property type="molecule type" value="Genomic_DNA"/>
</dbReference>
<dbReference type="Proteomes" id="UP000433483">
    <property type="component" value="Unassembled WGS sequence"/>
</dbReference>
<evidence type="ECO:0000313" key="8">
    <source>
        <dbReference type="EMBL" id="KAE9175971.1"/>
    </source>
</evidence>
<dbReference type="Proteomes" id="UP000441208">
    <property type="component" value="Unassembled WGS sequence"/>
</dbReference>
<dbReference type="AlphaFoldDB" id="A0A6A3Q3I1"/>
<dbReference type="Proteomes" id="UP000476176">
    <property type="component" value="Unassembled WGS sequence"/>
</dbReference>
<dbReference type="EMBL" id="QXGE01003757">
    <property type="protein sequence ID" value="KAE9273478.1"/>
    <property type="molecule type" value="Genomic_DNA"/>
</dbReference>
<evidence type="ECO:0000313" key="10">
    <source>
        <dbReference type="Proteomes" id="UP000429523"/>
    </source>
</evidence>
<feature type="compositionally biased region" description="Polar residues" evidence="1">
    <location>
        <begin position="188"/>
        <end position="200"/>
    </location>
</feature>
<evidence type="ECO:0000313" key="15">
    <source>
        <dbReference type="Proteomes" id="UP000441208"/>
    </source>
</evidence>
<dbReference type="Proteomes" id="UP000440367">
    <property type="component" value="Unassembled WGS sequence"/>
</dbReference>
<organism evidence="4 15">
    <name type="scientific">Phytophthora fragariae</name>
    <dbReference type="NCBI Taxonomy" id="53985"/>
    <lineage>
        <taxon>Eukaryota</taxon>
        <taxon>Sar</taxon>
        <taxon>Stramenopiles</taxon>
        <taxon>Oomycota</taxon>
        <taxon>Peronosporomycetes</taxon>
        <taxon>Peronosporales</taxon>
        <taxon>Peronosporaceae</taxon>
        <taxon>Phytophthora</taxon>
    </lineage>
</organism>
<comment type="caution">
    <text evidence="4">The sequence shown here is derived from an EMBL/GenBank/DDBJ whole genome shotgun (WGS) entry which is preliminary data.</text>
</comment>
<evidence type="ECO:0000313" key="3">
    <source>
        <dbReference type="EMBL" id="KAE9067346.1"/>
    </source>
</evidence>
<reference evidence="10 11" key="1">
    <citation type="submission" date="2018-08" db="EMBL/GenBank/DDBJ databases">
        <title>Genomic investigation of the strawberry pathogen Phytophthora fragariae indicates pathogenicity is determined by transcriptional variation in three key races.</title>
        <authorList>
            <person name="Adams T.M."/>
            <person name="Armitage A.D."/>
            <person name="Sobczyk M.K."/>
            <person name="Bates H.J."/>
            <person name="Dunwell J.M."/>
            <person name="Nellist C.F."/>
            <person name="Harrison R.J."/>
        </authorList>
    </citation>
    <scope>NUCLEOTIDE SEQUENCE [LARGE SCALE GENOMIC DNA]</scope>
    <source>
        <strain evidence="9 12">A4</strain>
        <strain evidence="8 13">BC-1</strain>
        <strain evidence="7 16">BC-23</strain>
        <strain evidence="6 11">NOV-27</strain>
        <strain evidence="5 14">NOV-5</strain>
        <strain evidence="4 15">NOV-71</strain>
        <strain evidence="2 10">NOV-9</strain>
        <strain evidence="3 17">ONT-3</strain>
    </source>
</reference>
<evidence type="ECO:0000313" key="13">
    <source>
        <dbReference type="Proteomes" id="UP000440367"/>
    </source>
</evidence>
<dbReference type="Proteomes" id="UP000429523">
    <property type="component" value="Unassembled WGS sequence"/>
</dbReference>